<dbReference type="AlphaFoldDB" id="A0A284R858"/>
<evidence type="ECO:0000313" key="1">
    <source>
        <dbReference type="EMBL" id="SJL04890.1"/>
    </source>
</evidence>
<reference evidence="2" key="1">
    <citation type="journal article" date="2017" name="Nat. Ecol. Evol.">
        <title>Genome expansion and lineage-specific genetic innovations in the forest pathogenic fungi Armillaria.</title>
        <authorList>
            <person name="Sipos G."/>
            <person name="Prasanna A.N."/>
            <person name="Walter M.C."/>
            <person name="O'Connor E."/>
            <person name="Balint B."/>
            <person name="Krizsan K."/>
            <person name="Kiss B."/>
            <person name="Hess J."/>
            <person name="Varga T."/>
            <person name="Slot J."/>
            <person name="Riley R."/>
            <person name="Boka B."/>
            <person name="Rigling D."/>
            <person name="Barry K."/>
            <person name="Lee J."/>
            <person name="Mihaltcheva S."/>
            <person name="LaButti K."/>
            <person name="Lipzen A."/>
            <person name="Waldron R."/>
            <person name="Moloney N.M."/>
            <person name="Sperisen C."/>
            <person name="Kredics L."/>
            <person name="Vagvoelgyi C."/>
            <person name="Patrignani A."/>
            <person name="Fitzpatrick D."/>
            <person name="Nagy I."/>
            <person name="Doyle S."/>
            <person name="Anderson J.B."/>
            <person name="Grigoriev I.V."/>
            <person name="Gueldener U."/>
            <person name="Muensterkoetter M."/>
            <person name="Nagy L.G."/>
        </authorList>
    </citation>
    <scope>NUCLEOTIDE SEQUENCE [LARGE SCALE GENOMIC DNA]</scope>
    <source>
        <strain evidence="2">C18/9</strain>
    </source>
</reference>
<proteinExistence type="predicted"/>
<gene>
    <name evidence="1" type="ORF">ARMOST_08261</name>
</gene>
<sequence>MRYAGFSVDITHIPSAPVLACGLCSPVNVNAPLFPQPLDTRMYAGAFRCLGIHIRSGDIDANTEGNCSTSHPNEVVVPAGEAILSALEREVFYRWISLEVTTQLGLYQRLGRLASALSSYVGTSRSQSQKVLVLSHDSMKIMTDTPTRVCAKAVKNPRRI</sequence>
<accession>A0A284R858</accession>
<dbReference type="EMBL" id="FUEG01000005">
    <property type="protein sequence ID" value="SJL04890.1"/>
    <property type="molecule type" value="Genomic_DNA"/>
</dbReference>
<organism evidence="1 2">
    <name type="scientific">Armillaria ostoyae</name>
    <name type="common">Armillaria root rot fungus</name>
    <dbReference type="NCBI Taxonomy" id="47428"/>
    <lineage>
        <taxon>Eukaryota</taxon>
        <taxon>Fungi</taxon>
        <taxon>Dikarya</taxon>
        <taxon>Basidiomycota</taxon>
        <taxon>Agaricomycotina</taxon>
        <taxon>Agaricomycetes</taxon>
        <taxon>Agaricomycetidae</taxon>
        <taxon>Agaricales</taxon>
        <taxon>Marasmiineae</taxon>
        <taxon>Physalacriaceae</taxon>
        <taxon>Armillaria</taxon>
    </lineage>
</organism>
<dbReference type="Proteomes" id="UP000219338">
    <property type="component" value="Unassembled WGS sequence"/>
</dbReference>
<keyword evidence="2" id="KW-1185">Reference proteome</keyword>
<evidence type="ECO:0000313" key="2">
    <source>
        <dbReference type="Proteomes" id="UP000219338"/>
    </source>
</evidence>
<protein>
    <submittedName>
        <fullName evidence="1">Uncharacterized protein</fullName>
    </submittedName>
</protein>
<name>A0A284R858_ARMOS</name>